<sequence>MDAIQPVHLMQQAPDMSNTTIFSVGLVILSLLLLILLWLPDLLTKE</sequence>
<keyword evidence="3" id="KW-1185">Reference proteome</keyword>
<organism evidence="2 3">
    <name type="scientific">Phormidium nigroviride PCC 7112</name>
    <dbReference type="NCBI Taxonomy" id="179408"/>
    <lineage>
        <taxon>Bacteria</taxon>
        <taxon>Bacillati</taxon>
        <taxon>Cyanobacteriota</taxon>
        <taxon>Cyanophyceae</taxon>
        <taxon>Oscillatoriophycideae</taxon>
        <taxon>Oscillatoriales</taxon>
        <taxon>Oscillatoriaceae</taxon>
        <taxon>Phormidium</taxon>
    </lineage>
</organism>
<keyword evidence="1" id="KW-0472">Membrane</keyword>
<protein>
    <submittedName>
        <fullName evidence="2">Uncharacterized protein</fullName>
    </submittedName>
</protein>
<dbReference type="Proteomes" id="UP000010478">
    <property type="component" value="Chromosome"/>
</dbReference>
<proteinExistence type="predicted"/>
<dbReference type="KEGG" id="oni:Osc7112_5984"/>
<evidence type="ECO:0000313" key="2">
    <source>
        <dbReference type="EMBL" id="AFZ10178.1"/>
    </source>
</evidence>
<feature type="transmembrane region" description="Helical" evidence="1">
    <location>
        <begin position="20"/>
        <end position="39"/>
    </location>
</feature>
<gene>
    <name evidence="2" type="ORF">Osc7112_5984</name>
</gene>
<dbReference type="AlphaFoldDB" id="K9VQ13"/>
<keyword evidence="1" id="KW-0812">Transmembrane</keyword>
<accession>K9VQ13</accession>
<dbReference type="HOGENOM" id="CLU_3186633_0_0_3"/>
<keyword evidence="1" id="KW-1133">Transmembrane helix</keyword>
<dbReference type="RefSeq" id="WP_015179378.1">
    <property type="nucleotide sequence ID" value="NC_019729.1"/>
</dbReference>
<dbReference type="EMBL" id="CP003614">
    <property type="protein sequence ID" value="AFZ10178.1"/>
    <property type="molecule type" value="Genomic_DNA"/>
</dbReference>
<evidence type="ECO:0000313" key="3">
    <source>
        <dbReference type="Proteomes" id="UP000010478"/>
    </source>
</evidence>
<reference evidence="2 3" key="1">
    <citation type="submission" date="2012-05" db="EMBL/GenBank/DDBJ databases">
        <title>Finished chromosome of genome of Oscillatoria sp. PCC 7112.</title>
        <authorList>
            <consortium name="US DOE Joint Genome Institute"/>
            <person name="Gugger M."/>
            <person name="Coursin T."/>
            <person name="Rippka R."/>
            <person name="Tandeau De Marsac N."/>
            <person name="Huntemann M."/>
            <person name="Wei C.-L."/>
            <person name="Han J."/>
            <person name="Detter J.C."/>
            <person name="Han C."/>
            <person name="Tapia R."/>
            <person name="Davenport K."/>
            <person name="Daligault H."/>
            <person name="Erkkila T."/>
            <person name="Gu W."/>
            <person name="Munk A.C.C."/>
            <person name="Teshima H."/>
            <person name="Xu Y."/>
            <person name="Chain P."/>
            <person name="Chen A."/>
            <person name="Krypides N."/>
            <person name="Mavromatis K."/>
            <person name="Markowitz V."/>
            <person name="Szeto E."/>
            <person name="Ivanova N."/>
            <person name="Mikhailova N."/>
            <person name="Ovchinnikova G."/>
            <person name="Pagani I."/>
            <person name="Pati A."/>
            <person name="Goodwin L."/>
            <person name="Peters L."/>
            <person name="Pitluck S."/>
            <person name="Woyke T."/>
            <person name="Kerfeld C."/>
        </authorList>
    </citation>
    <scope>NUCLEOTIDE SEQUENCE [LARGE SCALE GENOMIC DNA]</scope>
    <source>
        <strain evidence="2 3">PCC 7112</strain>
    </source>
</reference>
<evidence type="ECO:0000256" key="1">
    <source>
        <dbReference type="SAM" id="Phobius"/>
    </source>
</evidence>
<name>K9VQ13_9CYAN</name>